<reference evidence="2" key="2">
    <citation type="submission" date="2020-08" db="EMBL/GenBank/DDBJ databases">
        <authorList>
            <person name="Chen M."/>
            <person name="Teng W."/>
            <person name="Zhao L."/>
            <person name="Hu C."/>
            <person name="Zhou Y."/>
            <person name="Han B."/>
            <person name="Song L."/>
            <person name="Shu W."/>
        </authorList>
    </citation>
    <scope>NUCLEOTIDE SEQUENCE</scope>
    <source>
        <strain evidence="2">FACHB-1277</strain>
    </source>
</reference>
<dbReference type="RefSeq" id="WP_190349655.1">
    <property type="nucleotide sequence ID" value="NZ_JACJPY010000007.1"/>
</dbReference>
<dbReference type="AlphaFoldDB" id="A0A926Z525"/>
<keyword evidence="1" id="KW-0472">Membrane</keyword>
<evidence type="ECO:0000313" key="3">
    <source>
        <dbReference type="Proteomes" id="UP000631421"/>
    </source>
</evidence>
<reference evidence="2" key="1">
    <citation type="journal article" date="2015" name="ISME J.">
        <title>Draft Genome Sequence of Streptomyces incarnatus NRRL8089, which Produces the Nucleoside Antibiotic Sinefungin.</title>
        <authorList>
            <person name="Oshima K."/>
            <person name="Hattori M."/>
            <person name="Shimizu H."/>
            <person name="Fukuda K."/>
            <person name="Nemoto M."/>
            <person name="Inagaki K."/>
            <person name="Tamura T."/>
        </authorList>
    </citation>
    <scope>NUCLEOTIDE SEQUENCE</scope>
    <source>
        <strain evidence="2">FACHB-1277</strain>
    </source>
</reference>
<organism evidence="2 3">
    <name type="scientific">Pseudanabaena cinerea FACHB-1277</name>
    <dbReference type="NCBI Taxonomy" id="2949581"/>
    <lineage>
        <taxon>Bacteria</taxon>
        <taxon>Bacillati</taxon>
        <taxon>Cyanobacteriota</taxon>
        <taxon>Cyanophyceae</taxon>
        <taxon>Pseudanabaenales</taxon>
        <taxon>Pseudanabaenaceae</taxon>
        <taxon>Pseudanabaena</taxon>
        <taxon>Pseudanabaena cinerea</taxon>
    </lineage>
</organism>
<comment type="caution">
    <text evidence="2">The sequence shown here is derived from an EMBL/GenBank/DDBJ whole genome shotgun (WGS) entry which is preliminary data.</text>
</comment>
<sequence length="356" mass="39902">MAIASSWLTIDDDELKLQLSLDVLMQVEADMAEFASRDRTAIIYKLDSELLLPVLASGFGISKAFNAKGAIAVWTYYDQISTTVPIVRTLLTLDGDLSQKVNQQFLQSPIAERIISVHSFLIGQISQQIVTVITEYIYLRLQPYVIGFSTYVATRLYFCDPIRAIIAKLADSLSMPNELQTALQTATNHFTDCNILAVSLTAIALLIWWLVSKSPLAFLRQSFQSPNSKEGQISSMGQSFIKSLNQLCFRIFNKSLNQLGADFLKLLDSRWAKILAIALLLVLGMSWLLESQGMLLSTQQRTSVHKLASSLEPFLPLAIISVRQKIISWLGNIFFGNPLSSKLFIKLFFGRFLTMR</sequence>
<keyword evidence="1" id="KW-1133">Transmembrane helix</keyword>
<dbReference type="EMBL" id="JACJPY010000007">
    <property type="protein sequence ID" value="MBD2149285.1"/>
    <property type="molecule type" value="Genomic_DNA"/>
</dbReference>
<feature type="transmembrane region" description="Helical" evidence="1">
    <location>
        <begin position="271"/>
        <end position="289"/>
    </location>
</feature>
<accession>A0A926Z525</accession>
<keyword evidence="3" id="KW-1185">Reference proteome</keyword>
<dbReference type="Proteomes" id="UP000631421">
    <property type="component" value="Unassembled WGS sequence"/>
</dbReference>
<evidence type="ECO:0000313" key="2">
    <source>
        <dbReference type="EMBL" id="MBD2149285.1"/>
    </source>
</evidence>
<proteinExistence type="predicted"/>
<protein>
    <submittedName>
        <fullName evidence="2">Uncharacterized protein</fullName>
    </submittedName>
</protein>
<feature type="transmembrane region" description="Helical" evidence="1">
    <location>
        <begin position="194"/>
        <end position="211"/>
    </location>
</feature>
<keyword evidence="1" id="KW-0812">Transmembrane</keyword>
<name>A0A926Z525_9CYAN</name>
<gene>
    <name evidence="2" type="ORF">H6F44_03975</name>
</gene>
<evidence type="ECO:0000256" key="1">
    <source>
        <dbReference type="SAM" id="Phobius"/>
    </source>
</evidence>